<keyword evidence="1" id="KW-0472">Membrane</keyword>
<evidence type="ECO:0000313" key="2">
    <source>
        <dbReference type="EMBL" id="EKU77129.1"/>
    </source>
</evidence>
<evidence type="ECO:0000256" key="1">
    <source>
        <dbReference type="SAM" id="Phobius"/>
    </source>
</evidence>
<accession>K9CXW6</accession>
<dbReference type="HOGENOM" id="CLU_176248_0_0_5"/>
<protein>
    <submittedName>
        <fullName evidence="2">Uncharacterized protein</fullName>
    </submittedName>
</protein>
<dbReference type="Proteomes" id="UP000009887">
    <property type="component" value="Unassembled WGS sequence"/>
</dbReference>
<dbReference type="EMBL" id="AGZU01000004">
    <property type="protein sequence ID" value="EKU77129.1"/>
    <property type="molecule type" value="Genomic_DNA"/>
</dbReference>
<comment type="caution">
    <text evidence="2">The sequence shown here is derived from an EMBL/GenBank/DDBJ whole genome shotgun (WGS) entry which is preliminary data.</text>
</comment>
<gene>
    <name evidence="2" type="ORF">HMPREF9718_00290</name>
</gene>
<organism evidence="2 3">
    <name type="scientific">Sphingobium yanoikuyae ATCC 51230</name>
    <dbReference type="NCBI Taxonomy" id="883163"/>
    <lineage>
        <taxon>Bacteria</taxon>
        <taxon>Pseudomonadati</taxon>
        <taxon>Pseudomonadota</taxon>
        <taxon>Alphaproteobacteria</taxon>
        <taxon>Sphingomonadales</taxon>
        <taxon>Sphingomonadaceae</taxon>
        <taxon>Sphingobium</taxon>
    </lineage>
</organism>
<keyword evidence="1" id="KW-0812">Transmembrane</keyword>
<keyword evidence="1" id="KW-1133">Transmembrane helix</keyword>
<sequence>MERIKRLFTIKTKFEAFLVIYALALGASERGVVYMHQYPGVGGQLLALACSGAVFMAGGKMLDALELQRSYGSLHCLNTIARKATPVRRT</sequence>
<evidence type="ECO:0000313" key="3">
    <source>
        <dbReference type="Proteomes" id="UP000009887"/>
    </source>
</evidence>
<keyword evidence="3" id="KW-1185">Reference proteome</keyword>
<proteinExistence type="predicted"/>
<dbReference type="AlphaFoldDB" id="K9CXW6"/>
<dbReference type="RefSeq" id="WP_004207297.1">
    <property type="nucleotide sequence ID" value="NZ_JH992904.1"/>
</dbReference>
<reference evidence="2 3" key="1">
    <citation type="submission" date="2012-09" db="EMBL/GenBank/DDBJ databases">
        <title>The Genome Sequence of Sphingobium yanoikuyae ATCC 51230.</title>
        <authorList>
            <consortium name="The Broad Institute Genome Sequencing Platform"/>
            <person name="Earl A."/>
            <person name="Ward D."/>
            <person name="Feldgarden M."/>
            <person name="Gevers D."/>
            <person name="Huys G."/>
            <person name="Walker B."/>
            <person name="Young S.K."/>
            <person name="Zeng Q."/>
            <person name="Gargeya S."/>
            <person name="Fitzgerald M."/>
            <person name="Haas B."/>
            <person name="Abouelleil A."/>
            <person name="Alvarado L."/>
            <person name="Arachchi H.M."/>
            <person name="Berlin A.M."/>
            <person name="Chapman S.B."/>
            <person name="Goldberg J."/>
            <person name="Griggs A."/>
            <person name="Gujja S."/>
            <person name="Hansen M."/>
            <person name="Howarth C."/>
            <person name="Imamovic A."/>
            <person name="Larimer J."/>
            <person name="McCowen C."/>
            <person name="Montmayeur A."/>
            <person name="Murphy C."/>
            <person name="Neiman D."/>
            <person name="Pearson M."/>
            <person name="Priest M."/>
            <person name="Roberts A."/>
            <person name="Saif S."/>
            <person name="Shea T."/>
            <person name="Sisk P."/>
            <person name="Sykes S."/>
            <person name="Wortman J."/>
            <person name="Nusbaum C."/>
            <person name="Birren B."/>
        </authorList>
    </citation>
    <scope>NUCLEOTIDE SEQUENCE [LARGE SCALE GENOMIC DNA]</scope>
    <source>
        <strain evidence="2 3">ATCC 51230</strain>
    </source>
</reference>
<dbReference type="PATRIC" id="fig|883163.3.peg.289"/>
<name>K9CXW6_SPHYA</name>
<feature type="transmembrane region" description="Helical" evidence="1">
    <location>
        <begin position="41"/>
        <end position="59"/>
    </location>
</feature>